<reference evidence="2 3" key="1">
    <citation type="submission" date="2024-04" db="EMBL/GenBank/DDBJ databases">
        <title>Phyllosticta paracitricarpa is synonymous to the EU quarantine fungus P. citricarpa based on phylogenomic analyses.</title>
        <authorList>
            <consortium name="Lawrence Berkeley National Laboratory"/>
            <person name="Van Ingen-Buijs V.A."/>
            <person name="Van Westerhoven A.C."/>
            <person name="Haridas S."/>
            <person name="Skiadas P."/>
            <person name="Martin F."/>
            <person name="Groenewald J.Z."/>
            <person name="Crous P.W."/>
            <person name="Seidl M.F."/>
        </authorList>
    </citation>
    <scope>NUCLEOTIDE SEQUENCE [LARGE SCALE GENOMIC DNA]</scope>
    <source>
        <strain evidence="2 3">CBS 123374</strain>
    </source>
</reference>
<sequence length="406" mass="45123">MLKTLLKRQQAGNGDAPGWFSTIQDFEELDLDIVGILAILGEGSVLSNAQVSTLSNWIFLPRLLPAPHAMLRVSRPNRLESVQGRVTGVVSGNDRDELNHIGDIVLDTGSLKPFDVRVVEIVRHDEAPVVKTHNFSWLTVNICLGCAFSIALLVLSVIWEDGMGLIATGTLSLLSTVIGVGNKWTLKLPTRRNPGGTAPRGDVVIRHPRGSFLIVKCEEDIAREIFFAPETIEYLVSDLKMYRLISLVGSFLLMVGVICLANAKTKTQVSFAAAFLILNATYWLVAALPSRKHWNTSAFKTRKHKIKLPEHAEKEICSHTTFTQALWTAIAVTKRTGWVQLGEAAPKTKVWDEWLREAREMVENVKLGGTPKVMTYEIPKWDPQGRLNSLLSDKSLSEMENMYDNA</sequence>
<feature type="transmembrane region" description="Helical" evidence="1">
    <location>
        <begin position="165"/>
        <end position="182"/>
    </location>
</feature>
<keyword evidence="1" id="KW-1133">Transmembrane helix</keyword>
<feature type="transmembrane region" description="Helical" evidence="1">
    <location>
        <begin position="244"/>
        <end position="263"/>
    </location>
</feature>
<organism evidence="2 3">
    <name type="scientific">Phyllosticta capitalensis</name>
    <dbReference type="NCBI Taxonomy" id="121624"/>
    <lineage>
        <taxon>Eukaryota</taxon>
        <taxon>Fungi</taxon>
        <taxon>Dikarya</taxon>
        <taxon>Ascomycota</taxon>
        <taxon>Pezizomycotina</taxon>
        <taxon>Dothideomycetes</taxon>
        <taxon>Dothideomycetes incertae sedis</taxon>
        <taxon>Botryosphaeriales</taxon>
        <taxon>Phyllostictaceae</taxon>
        <taxon>Phyllosticta</taxon>
    </lineage>
</organism>
<accession>A0ABR1YK18</accession>
<keyword evidence="1" id="KW-0812">Transmembrane</keyword>
<feature type="transmembrane region" description="Helical" evidence="1">
    <location>
        <begin position="269"/>
        <end position="288"/>
    </location>
</feature>
<protein>
    <submittedName>
        <fullName evidence="2">Uncharacterized protein</fullName>
    </submittedName>
</protein>
<evidence type="ECO:0000313" key="2">
    <source>
        <dbReference type="EMBL" id="KAK8231960.1"/>
    </source>
</evidence>
<gene>
    <name evidence="2" type="ORF">HDK90DRAFT_291462</name>
</gene>
<dbReference type="EMBL" id="JBBWRZ010000007">
    <property type="protein sequence ID" value="KAK8231960.1"/>
    <property type="molecule type" value="Genomic_DNA"/>
</dbReference>
<feature type="transmembrane region" description="Helical" evidence="1">
    <location>
        <begin position="138"/>
        <end position="159"/>
    </location>
</feature>
<keyword evidence="3" id="KW-1185">Reference proteome</keyword>
<evidence type="ECO:0000313" key="3">
    <source>
        <dbReference type="Proteomes" id="UP001492380"/>
    </source>
</evidence>
<name>A0ABR1YK18_9PEZI</name>
<proteinExistence type="predicted"/>
<comment type="caution">
    <text evidence="2">The sequence shown here is derived from an EMBL/GenBank/DDBJ whole genome shotgun (WGS) entry which is preliminary data.</text>
</comment>
<evidence type="ECO:0000256" key="1">
    <source>
        <dbReference type="SAM" id="Phobius"/>
    </source>
</evidence>
<keyword evidence="1" id="KW-0472">Membrane</keyword>
<dbReference type="Proteomes" id="UP001492380">
    <property type="component" value="Unassembled WGS sequence"/>
</dbReference>